<protein>
    <recommendedName>
        <fullName evidence="4">DUF2336 domain-containing protein</fullName>
    </recommendedName>
</protein>
<dbReference type="Pfam" id="PF10098">
    <property type="entry name" value="DUF2336"/>
    <property type="match status" value="1"/>
</dbReference>
<dbReference type="EMBL" id="FOSQ01000016">
    <property type="protein sequence ID" value="SFL04591.1"/>
    <property type="molecule type" value="Genomic_DNA"/>
</dbReference>
<dbReference type="SUPFAM" id="SSF48371">
    <property type="entry name" value="ARM repeat"/>
    <property type="match status" value="1"/>
</dbReference>
<sequence>MAAMAPAAQGAARGASPAASHGASPEAVHAARHGDTAARTAVARQAGTPPELLTYLAADPAAEVRRAVAGNAATPPAADRLLADDQDAAVRTELARRVARLAPKLNAGAQDRMTRLTGGTLALLVEDTAVEVRAALAAVLRDMPDAPRDLILRLARDTAMPVAEPVIRLSPLLTDDDLMALVADPPAPGTRRAVARRPALTEPVTDAIAATADTAAVAVLLANPSAAIREATLDSLVAGAGSRPSWQAALIRRSRLPPRAARALGEIVADHLISRLAARPDLPSGLAESLRSRLIARMAEADGEVAPHEATLFTAARVGDREALKEALARDSAMTEGQIEAALSLRSGRALAGLCHRAGWSPALAEAVQMVLGALPPHEIVRPTATGGWAMANAELEWQAELLESLPA</sequence>
<dbReference type="RefSeq" id="WP_092962855.1">
    <property type="nucleotide sequence ID" value="NZ_FOSQ01000016.1"/>
</dbReference>
<dbReference type="OrthoDB" id="7888976at2"/>
<evidence type="ECO:0000313" key="3">
    <source>
        <dbReference type="Proteomes" id="UP000199473"/>
    </source>
</evidence>
<accession>A0A1I4EKB6</accession>
<dbReference type="InterPro" id="IPR016024">
    <property type="entry name" value="ARM-type_fold"/>
</dbReference>
<dbReference type="AlphaFoldDB" id="A0A1I4EKB6"/>
<dbReference type="Proteomes" id="UP000199473">
    <property type="component" value="Unassembled WGS sequence"/>
</dbReference>
<evidence type="ECO:0000256" key="1">
    <source>
        <dbReference type="SAM" id="MobiDB-lite"/>
    </source>
</evidence>
<proteinExistence type="predicted"/>
<dbReference type="Gene3D" id="1.25.10.10">
    <property type="entry name" value="Leucine-rich Repeat Variant"/>
    <property type="match status" value="1"/>
</dbReference>
<dbReference type="InterPro" id="IPR019285">
    <property type="entry name" value="DUF2336"/>
</dbReference>
<name>A0A1I4EKB6_9PROT</name>
<dbReference type="STRING" id="1123062.SAMN02745775_11623"/>
<evidence type="ECO:0000313" key="2">
    <source>
        <dbReference type="EMBL" id="SFL04591.1"/>
    </source>
</evidence>
<feature type="compositionally biased region" description="Low complexity" evidence="1">
    <location>
        <begin position="1"/>
        <end position="27"/>
    </location>
</feature>
<dbReference type="InterPro" id="IPR011989">
    <property type="entry name" value="ARM-like"/>
</dbReference>
<evidence type="ECO:0008006" key="4">
    <source>
        <dbReference type="Google" id="ProtNLM"/>
    </source>
</evidence>
<organism evidence="2 3">
    <name type="scientific">Falsiroseomonas stagni DSM 19981</name>
    <dbReference type="NCBI Taxonomy" id="1123062"/>
    <lineage>
        <taxon>Bacteria</taxon>
        <taxon>Pseudomonadati</taxon>
        <taxon>Pseudomonadota</taxon>
        <taxon>Alphaproteobacteria</taxon>
        <taxon>Acetobacterales</taxon>
        <taxon>Roseomonadaceae</taxon>
        <taxon>Falsiroseomonas</taxon>
    </lineage>
</organism>
<gene>
    <name evidence="2" type="ORF">SAMN02745775_11623</name>
</gene>
<feature type="region of interest" description="Disordered" evidence="1">
    <location>
        <begin position="1"/>
        <end position="43"/>
    </location>
</feature>
<keyword evidence="3" id="KW-1185">Reference proteome</keyword>
<reference evidence="2 3" key="1">
    <citation type="submission" date="2016-10" db="EMBL/GenBank/DDBJ databases">
        <authorList>
            <person name="de Groot N.N."/>
        </authorList>
    </citation>
    <scope>NUCLEOTIDE SEQUENCE [LARGE SCALE GENOMIC DNA]</scope>
    <source>
        <strain evidence="2 3">DSM 19981</strain>
    </source>
</reference>